<evidence type="ECO:0000256" key="1">
    <source>
        <dbReference type="SAM" id="MobiDB-lite"/>
    </source>
</evidence>
<dbReference type="EMBL" id="MU853758">
    <property type="protein sequence ID" value="KAK3944695.1"/>
    <property type="molecule type" value="Genomic_DNA"/>
</dbReference>
<organism evidence="2 3">
    <name type="scientific">Diplogelasinospora grovesii</name>
    <dbReference type="NCBI Taxonomy" id="303347"/>
    <lineage>
        <taxon>Eukaryota</taxon>
        <taxon>Fungi</taxon>
        <taxon>Dikarya</taxon>
        <taxon>Ascomycota</taxon>
        <taxon>Pezizomycotina</taxon>
        <taxon>Sordariomycetes</taxon>
        <taxon>Sordariomycetidae</taxon>
        <taxon>Sordariales</taxon>
        <taxon>Diplogelasinosporaceae</taxon>
        <taxon>Diplogelasinospora</taxon>
    </lineage>
</organism>
<proteinExistence type="predicted"/>
<gene>
    <name evidence="2" type="ORF">QBC46DRAFT_404256</name>
</gene>
<sequence length="222" mass="23633">MGGLEANPANMSNSCTSSTQRGLADSSHGQGPRTPSRPTSPAHPVPLEDYPTTPYLPTAVSGSNGHSHGGDDSARSRDTGNSGTPESSVDSTATINSVPSLLSLASRISAELERQRRVVDAHKAWLATVDPEEYAPEATWSNPTAEEHLERARLAVAWGQAAVSAAEGRLSFDKAHPNAFSFIRSIRGHIEQAENVIQSGEGALDEILFNYDGMDIFIPKTK</sequence>
<keyword evidence="3" id="KW-1185">Reference proteome</keyword>
<evidence type="ECO:0000313" key="2">
    <source>
        <dbReference type="EMBL" id="KAK3944695.1"/>
    </source>
</evidence>
<accession>A0AAN6NF92</accession>
<feature type="compositionally biased region" description="Basic and acidic residues" evidence="1">
    <location>
        <begin position="68"/>
        <end position="78"/>
    </location>
</feature>
<protein>
    <submittedName>
        <fullName evidence="2">Uncharacterized protein</fullName>
    </submittedName>
</protein>
<evidence type="ECO:0000313" key="3">
    <source>
        <dbReference type="Proteomes" id="UP001303473"/>
    </source>
</evidence>
<name>A0AAN6NF92_9PEZI</name>
<feature type="region of interest" description="Disordered" evidence="1">
    <location>
        <begin position="1"/>
        <end position="94"/>
    </location>
</feature>
<feature type="compositionally biased region" description="Polar residues" evidence="1">
    <location>
        <begin position="9"/>
        <end position="21"/>
    </location>
</feature>
<dbReference type="AlphaFoldDB" id="A0AAN6NF92"/>
<reference evidence="3" key="1">
    <citation type="journal article" date="2023" name="Mol. Phylogenet. Evol.">
        <title>Genome-scale phylogeny and comparative genomics of the fungal order Sordariales.</title>
        <authorList>
            <person name="Hensen N."/>
            <person name="Bonometti L."/>
            <person name="Westerberg I."/>
            <person name="Brannstrom I.O."/>
            <person name="Guillou S."/>
            <person name="Cros-Aarteil S."/>
            <person name="Calhoun S."/>
            <person name="Haridas S."/>
            <person name="Kuo A."/>
            <person name="Mondo S."/>
            <person name="Pangilinan J."/>
            <person name="Riley R."/>
            <person name="LaButti K."/>
            <person name="Andreopoulos B."/>
            <person name="Lipzen A."/>
            <person name="Chen C."/>
            <person name="Yan M."/>
            <person name="Daum C."/>
            <person name="Ng V."/>
            <person name="Clum A."/>
            <person name="Steindorff A."/>
            <person name="Ohm R.A."/>
            <person name="Martin F."/>
            <person name="Silar P."/>
            <person name="Natvig D.O."/>
            <person name="Lalanne C."/>
            <person name="Gautier V."/>
            <person name="Ament-Velasquez S.L."/>
            <person name="Kruys A."/>
            <person name="Hutchinson M.I."/>
            <person name="Powell A.J."/>
            <person name="Barry K."/>
            <person name="Miller A.N."/>
            <person name="Grigoriev I.V."/>
            <person name="Debuchy R."/>
            <person name="Gladieux P."/>
            <person name="Hiltunen Thoren M."/>
            <person name="Johannesson H."/>
        </authorList>
    </citation>
    <scope>NUCLEOTIDE SEQUENCE [LARGE SCALE GENOMIC DNA]</scope>
    <source>
        <strain evidence="3">CBS 340.73</strain>
    </source>
</reference>
<dbReference type="Proteomes" id="UP001303473">
    <property type="component" value="Unassembled WGS sequence"/>
</dbReference>
<feature type="compositionally biased region" description="Polar residues" evidence="1">
    <location>
        <begin position="79"/>
        <end position="94"/>
    </location>
</feature>
<comment type="caution">
    <text evidence="2">The sequence shown here is derived from an EMBL/GenBank/DDBJ whole genome shotgun (WGS) entry which is preliminary data.</text>
</comment>